<gene>
    <name evidence="6" type="ORF">ACFPCY_14945</name>
</gene>
<dbReference type="InterPro" id="IPR019921">
    <property type="entry name" value="Lucif-like_OxRdtase_Rv2161c"/>
</dbReference>
<dbReference type="GO" id="GO:0016491">
    <property type="term" value="F:oxidoreductase activity"/>
    <property type="evidence" value="ECO:0007669"/>
    <property type="project" value="UniProtKB-KW"/>
</dbReference>
<evidence type="ECO:0000256" key="2">
    <source>
        <dbReference type="ARBA" id="ARBA00022643"/>
    </source>
</evidence>
<keyword evidence="2" id="KW-0288">FMN</keyword>
<comment type="caution">
    <text evidence="6">The sequence shown here is derived from an EMBL/GenBank/DDBJ whole genome shotgun (WGS) entry which is preliminary data.</text>
</comment>
<keyword evidence="3 6" id="KW-0560">Oxidoreductase</keyword>
<dbReference type="SUPFAM" id="SSF51679">
    <property type="entry name" value="Bacterial luciferase-like"/>
    <property type="match status" value="1"/>
</dbReference>
<evidence type="ECO:0000313" key="6">
    <source>
        <dbReference type="EMBL" id="MFC4908624.1"/>
    </source>
</evidence>
<dbReference type="InterPro" id="IPR011251">
    <property type="entry name" value="Luciferase-like_dom"/>
</dbReference>
<evidence type="ECO:0000313" key="7">
    <source>
        <dbReference type="Proteomes" id="UP001595872"/>
    </source>
</evidence>
<dbReference type="Proteomes" id="UP001595872">
    <property type="component" value="Unassembled WGS sequence"/>
</dbReference>
<accession>A0ABV9TYQ4</accession>
<dbReference type="EMBL" id="JBHSIT010000004">
    <property type="protein sequence ID" value="MFC4908624.1"/>
    <property type="molecule type" value="Genomic_DNA"/>
</dbReference>
<dbReference type="InterPro" id="IPR050172">
    <property type="entry name" value="SsuD_RutA_monooxygenase"/>
</dbReference>
<dbReference type="Gene3D" id="3.20.20.30">
    <property type="entry name" value="Luciferase-like domain"/>
    <property type="match status" value="1"/>
</dbReference>
<dbReference type="PANTHER" id="PTHR42847:SF4">
    <property type="entry name" value="ALKANESULFONATE MONOOXYGENASE-RELATED"/>
    <property type="match status" value="1"/>
</dbReference>
<dbReference type="InterPro" id="IPR036661">
    <property type="entry name" value="Luciferase-like_sf"/>
</dbReference>
<dbReference type="RefSeq" id="WP_378255448.1">
    <property type="nucleotide sequence ID" value="NZ_JBHSIT010000004.1"/>
</dbReference>
<organism evidence="6 7">
    <name type="scientific">Actinomadura gamaensis</name>
    <dbReference type="NCBI Taxonomy" id="1763541"/>
    <lineage>
        <taxon>Bacteria</taxon>
        <taxon>Bacillati</taxon>
        <taxon>Actinomycetota</taxon>
        <taxon>Actinomycetes</taxon>
        <taxon>Streptosporangiales</taxon>
        <taxon>Thermomonosporaceae</taxon>
        <taxon>Actinomadura</taxon>
    </lineage>
</organism>
<evidence type="ECO:0000256" key="4">
    <source>
        <dbReference type="ARBA" id="ARBA00023033"/>
    </source>
</evidence>
<keyword evidence="4" id="KW-0503">Monooxygenase</keyword>
<protein>
    <submittedName>
        <fullName evidence="6">TIGR03619 family F420-dependent LLM class oxidoreductase</fullName>
        <ecNumber evidence="6">1.-.-.-</ecNumber>
    </submittedName>
</protein>
<proteinExistence type="predicted"/>
<name>A0ABV9TYQ4_9ACTN</name>
<keyword evidence="1" id="KW-0285">Flavoprotein</keyword>
<evidence type="ECO:0000256" key="1">
    <source>
        <dbReference type="ARBA" id="ARBA00022630"/>
    </source>
</evidence>
<feature type="domain" description="Luciferase-like" evidence="5">
    <location>
        <begin position="4"/>
        <end position="239"/>
    </location>
</feature>
<sequence>MVRFGVLLPASGAAASPEEIVRVAAGAERAGLGSVWVQDRLLRPPGPVSYGGVMPPADPPGEWATVYDPLEVLSFVAARTERVLLGTSVIAALFQPPIVLARRVATIDRLSGGRMLVGLGQGWMAEEFEAAGVPLGRRGAGFEEHVNAMRAVWGPDPVRFEGRHYRIPESQIGPKPVRDVPVVIGAVSARAVARAARLRAGLTLSLYAWDDLREIVALYGRAAKEAGVDPADTPLVVQANGPVTEADGGPDRMPLTGSVEQVASDVERLAQLGADHVYWPLGEGGVDVIARLAAQRE</sequence>
<reference evidence="7" key="1">
    <citation type="journal article" date="2019" name="Int. J. Syst. Evol. Microbiol.">
        <title>The Global Catalogue of Microorganisms (GCM) 10K type strain sequencing project: providing services to taxonomists for standard genome sequencing and annotation.</title>
        <authorList>
            <consortium name="The Broad Institute Genomics Platform"/>
            <consortium name="The Broad Institute Genome Sequencing Center for Infectious Disease"/>
            <person name="Wu L."/>
            <person name="Ma J."/>
        </authorList>
    </citation>
    <scope>NUCLEOTIDE SEQUENCE [LARGE SCALE GENOMIC DNA]</scope>
    <source>
        <strain evidence="7">KLKA75</strain>
    </source>
</reference>
<evidence type="ECO:0000259" key="5">
    <source>
        <dbReference type="Pfam" id="PF00296"/>
    </source>
</evidence>
<evidence type="ECO:0000256" key="3">
    <source>
        <dbReference type="ARBA" id="ARBA00023002"/>
    </source>
</evidence>
<dbReference type="NCBIfam" id="TIGR03619">
    <property type="entry name" value="F420_Rv2161c"/>
    <property type="match status" value="1"/>
</dbReference>
<dbReference type="PANTHER" id="PTHR42847">
    <property type="entry name" value="ALKANESULFONATE MONOOXYGENASE"/>
    <property type="match status" value="1"/>
</dbReference>
<keyword evidence="7" id="KW-1185">Reference proteome</keyword>
<dbReference type="Pfam" id="PF00296">
    <property type="entry name" value="Bac_luciferase"/>
    <property type="match status" value="1"/>
</dbReference>
<dbReference type="EC" id="1.-.-.-" evidence="6"/>